<feature type="transmembrane region" description="Helical" evidence="1">
    <location>
        <begin position="222"/>
        <end position="241"/>
    </location>
</feature>
<protein>
    <submittedName>
        <fullName evidence="2">Uncharacterized protein</fullName>
    </submittedName>
</protein>
<dbReference type="InParanoid" id="A0A1X2HG81"/>
<dbReference type="EMBL" id="MCGN01000004">
    <property type="protein sequence ID" value="ORY97975.1"/>
    <property type="molecule type" value="Genomic_DNA"/>
</dbReference>
<gene>
    <name evidence="2" type="ORF">BCR43DRAFT_514321</name>
</gene>
<feature type="transmembrane region" description="Helical" evidence="1">
    <location>
        <begin position="188"/>
        <end position="210"/>
    </location>
</feature>
<feature type="transmembrane region" description="Helical" evidence="1">
    <location>
        <begin position="118"/>
        <end position="142"/>
    </location>
</feature>
<dbReference type="AlphaFoldDB" id="A0A1X2HG81"/>
<proteinExistence type="predicted"/>
<evidence type="ECO:0000313" key="3">
    <source>
        <dbReference type="Proteomes" id="UP000242180"/>
    </source>
</evidence>
<organism evidence="2 3">
    <name type="scientific">Syncephalastrum racemosum</name>
    <name type="common">Filamentous fungus</name>
    <dbReference type="NCBI Taxonomy" id="13706"/>
    <lineage>
        <taxon>Eukaryota</taxon>
        <taxon>Fungi</taxon>
        <taxon>Fungi incertae sedis</taxon>
        <taxon>Mucoromycota</taxon>
        <taxon>Mucoromycotina</taxon>
        <taxon>Mucoromycetes</taxon>
        <taxon>Mucorales</taxon>
        <taxon>Syncephalastraceae</taxon>
        <taxon>Syncephalastrum</taxon>
    </lineage>
</organism>
<evidence type="ECO:0000256" key="1">
    <source>
        <dbReference type="SAM" id="Phobius"/>
    </source>
</evidence>
<sequence length="258" mass="28818">MDNADSTTIHMGTSRSVAVDSVSCRGYSNDDACQVSTLDGSAPAAPYIQEQQQTEPAPVMTGEDLAHVLEPIIQKLSDDNLSKIYARFALLTCVGFIPAAISYLQFIDESYVLKDGLYHLLIGIMALSTAYLVVYIAIYTLVPLMWERRDYLSRQATATKRRGTQQAELPRKYKLMVRAVTHYRRVDICIQLLIGILCIAVVVICCIATRTDDFGAAGCGQLFFTIWIFVINIPLALLTSFKGKLHILSDELKRRHFE</sequence>
<keyword evidence="1" id="KW-0812">Transmembrane</keyword>
<keyword evidence="1" id="KW-1133">Transmembrane helix</keyword>
<keyword evidence="3" id="KW-1185">Reference proteome</keyword>
<accession>A0A1X2HG81</accession>
<dbReference type="OrthoDB" id="2260530at2759"/>
<reference evidence="2 3" key="1">
    <citation type="submission" date="2016-07" db="EMBL/GenBank/DDBJ databases">
        <title>Pervasive Adenine N6-methylation of Active Genes in Fungi.</title>
        <authorList>
            <consortium name="DOE Joint Genome Institute"/>
            <person name="Mondo S.J."/>
            <person name="Dannebaum R.O."/>
            <person name="Kuo R.C."/>
            <person name="Labutti K."/>
            <person name="Haridas S."/>
            <person name="Kuo A."/>
            <person name="Salamov A."/>
            <person name="Ahrendt S.R."/>
            <person name="Lipzen A."/>
            <person name="Sullivan W."/>
            <person name="Andreopoulos W.B."/>
            <person name="Clum A."/>
            <person name="Lindquist E."/>
            <person name="Daum C."/>
            <person name="Ramamoorthy G.K."/>
            <person name="Gryganskyi A."/>
            <person name="Culley D."/>
            <person name="Magnuson J.K."/>
            <person name="James T.Y."/>
            <person name="O'Malley M.A."/>
            <person name="Stajich J.E."/>
            <person name="Spatafora J.W."/>
            <person name="Visel A."/>
            <person name="Grigoriev I.V."/>
        </authorList>
    </citation>
    <scope>NUCLEOTIDE SEQUENCE [LARGE SCALE GENOMIC DNA]</scope>
    <source>
        <strain evidence="2 3">NRRL 2496</strain>
    </source>
</reference>
<evidence type="ECO:0000313" key="2">
    <source>
        <dbReference type="EMBL" id="ORY97975.1"/>
    </source>
</evidence>
<name>A0A1X2HG81_SYNRA</name>
<feature type="transmembrane region" description="Helical" evidence="1">
    <location>
        <begin position="84"/>
        <end position="106"/>
    </location>
</feature>
<dbReference type="Proteomes" id="UP000242180">
    <property type="component" value="Unassembled WGS sequence"/>
</dbReference>
<comment type="caution">
    <text evidence="2">The sequence shown here is derived from an EMBL/GenBank/DDBJ whole genome shotgun (WGS) entry which is preliminary data.</text>
</comment>
<keyword evidence="1" id="KW-0472">Membrane</keyword>